<feature type="signal peptide" evidence="1">
    <location>
        <begin position="1"/>
        <end position="28"/>
    </location>
</feature>
<feature type="chain" id="PRO_5042023703" evidence="1">
    <location>
        <begin position="29"/>
        <end position="432"/>
    </location>
</feature>
<gene>
    <name evidence="2" type="ORF">LX83_000824</name>
</gene>
<dbReference type="PANTHER" id="PTHR43649:SF12">
    <property type="entry name" value="DIACETYLCHITOBIOSE BINDING PROTEIN DASA"/>
    <property type="match status" value="1"/>
</dbReference>
<comment type="caution">
    <text evidence="2">The sequence shown here is derived from an EMBL/GenBank/DDBJ whole genome shotgun (WGS) entry which is preliminary data.</text>
</comment>
<dbReference type="EMBL" id="JAMTCK010000002">
    <property type="protein sequence ID" value="MCP2163984.1"/>
    <property type="molecule type" value="Genomic_DNA"/>
</dbReference>
<dbReference type="Gene3D" id="3.40.190.10">
    <property type="entry name" value="Periplasmic binding protein-like II"/>
    <property type="match status" value="1"/>
</dbReference>
<dbReference type="AlphaFoldDB" id="A0AAE3KF21"/>
<dbReference type="PANTHER" id="PTHR43649">
    <property type="entry name" value="ARABINOSE-BINDING PROTEIN-RELATED"/>
    <property type="match status" value="1"/>
</dbReference>
<keyword evidence="3" id="KW-1185">Reference proteome</keyword>
<sequence>MFKRGQRAVFAALAAAAMALTGCGGGSGADSDPNTLRLWHFEAPNSAMGVAWNEAIKQFEASHPGVKVQVEEKGFEQIQKTAAMVLNSREAPDILEYNKGNATTGLLAKQGVLTDMSEEVAKRGWDKLLTPGLQTTARYDERGVMGSGKWYGVPNYAEYEMVYYNKDMFAEHGIAVPTTLDEFTSAMDKFVSAGITPLAVGGAEYPAHQILYQLALSKADRAWVDRYQRYTGQVDFHDPAWTYAATTFADWVAKGYLSQTSASVKAEDMGASFIAGKYPIMVSGSWWYGRFSDEIKNFQWDTFLWPGNALSAGSSGNHWVIPQNSTKKQLAYDFIAITLEKGIQSKLAETGGVPVVADLGPISNPKAAQLIDNFTALSQGDGLAFYPDWPAPGFYDVLVSGTQKLINGSAGPNEVLDEFAGPYQENLANVGR</sequence>
<keyword evidence="1" id="KW-0732">Signal</keyword>
<dbReference type="InterPro" id="IPR050490">
    <property type="entry name" value="Bact_solute-bd_prot1"/>
</dbReference>
<dbReference type="SUPFAM" id="SSF53850">
    <property type="entry name" value="Periplasmic binding protein-like II"/>
    <property type="match status" value="1"/>
</dbReference>
<evidence type="ECO:0000313" key="2">
    <source>
        <dbReference type="EMBL" id="MCP2163984.1"/>
    </source>
</evidence>
<proteinExistence type="predicted"/>
<evidence type="ECO:0000313" key="3">
    <source>
        <dbReference type="Proteomes" id="UP001206128"/>
    </source>
</evidence>
<accession>A0AAE3KF21</accession>
<reference evidence="2" key="1">
    <citation type="submission" date="2022-06" db="EMBL/GenBank/DDBJ databases">
        <title>Genomic Encyclopedia of Archaeal and Bacterial Type Strains, Phase II (KMG-II): from individual species to whole genera.</title>
        <authorList>
            <person name="Goeker M."/>
        </authorList>
    </citation>
    <scope>NUCLEOTIDE SEQUENCE</scope>
    <source>
        <strain evidence="2">DSM 43935</strain>
    </source>
</reference>
<dbReference type="InterPro" id="IPR006059">
    <property type="entry name" value="SBP"/>
</dbReference>
<organism evidence="2 3">
    <name type="scientific">Goodfellowiella coeruleoviolacea</name>
    <dbReference type="NCBI Taxonomy" id="334858"/>
    <lineage>
        <taxon>Bacteria</taxon>
        <taxon>Bacillati</taxon>
        <taxon>Actinomycetota</taxon>
        <taxon>Actinomycetes</taxon>
        <taxon>Pseudonocardiales</taxon>
        <taxon>Pseudonocardiaceae</taxon>
        <taxon>Goodfellowiella</taxon>
    </lineage>
</organism>
<name>A0AAE3KF21_9PSEU</name>
<protein>
    <submittedName>
        <fullName evidence="2">Raffinose/stachyose/melibiose transport system substrate-binding protein</fullName>
    </submittedName>
</protein>
<dbReference type="Pfam" id="PF13416">
    <property type="entry name" value="SBP_bac_8"/>
    <property type="match status" value="1"/>
</dbReference>
<evidence type="ECO:0000256" key="1">
    <source>
        <dbReference type="SAM" id="SignalP"/>
    </source>
</evidence>
<dbReference type="PROSITE" id="PS51257">
    <property type="entry name" value="PROKAR_LIPOPROTEIN"/>
    <property type="match status" value="1"/>
</dbReference>
<dbReference type="Proteomes" id="UP001206128">
    <property type="component" value="Unassembled WGS sequence"/>
</dbReference>
<dbReference type="RefSeq" id="WP_253767209.1">
    <property type="nucleotide sequence ID" value="NZ_JAMTCK010000002.1"/>
</dbReference>